<organism evidence="4 5">
    <name type="scientific">Cryptococcus decagattii</name>
    <dbReference type="NCBI Taxonomy" id="1859122"/>
    <lineage>
        <taxon>Eukaryota</taxon>
        <taxon>Fungi</taxon>
        <taxon>Dikarya</taxon>
        <taxon>Basidiomycota</taxon>
        <taxon>Agaricomycotina</taxon>
        <taxon>Tremellomycetes</taxon>
        <taxon>Tremellales</taxon>
        <taxon>Cryptococcaceae</taxon>
        <taxon>Cryptococcus</taxon>
        <taxon>Cryptococcus gattii species complex</taxon>
    </lineage>
</organism>
<dbReference type="PROSITE" id="PS50173">
    <property type="entry name" value="UMUC"/>
    <property type="match status" value="1"/>
</dbReference>
<dbReference type="Gene3D" id="3.30.1490.100">
    <property type="entry name" value="DNA polymerase, Y-family, little finger domain"/>
    <property type="match status" value="1"/>
</dbReference>
<dbReference type="Pfam" id="PF11799">
    <property type="entry name" value="IMS_C"/>
    <property type="match status" value="1"/>
</dbReference>
<dbReference type="InterPro" id="IPR017961">
    <property type="entry name" value="DNA_pol_Y-fam_little_finger"/>
</dbReference>
<dbReference type="InterPro" id="IPR036775">
    <property type="entry name" value="DNA_pol_Y-fam_lit_finger_sf"/>
</dbReference>
<evidence type="ECO:0000313" key="4">
    <source>
        <dbReference type="EMBL" id="WVO19315.1"/>
    </source>
</evidence>
<dbReference type="PANTHER" id="PTHR11076:SF33">
    <property type="entry name" value="DNA POLYMERASE KAPPA"/>
    <property type="match status" value="1"/>
</dbReference>
<name>A0ABZ2ALA1_9TREE</name>
<dbReference type="EMBL" id="CP143806">
    <property type="protein sequence ID" value="WVO19315.1"/>
    <property type="molecule type" value="Genomic_DNA"/>
</dbReference>
<dbReference type="InterPro" id="IPR022880">
    <property type="entry name" value="DNApol_IV"/>
</dbReference>
<dbReference type="Proteomes" id="UP001432216">
    <property type="component" value="Chromosome 1"/>
</dbReference>
<feature type="domain" description="UmuC" evidence="3">
    <location>
        <begin position="122"/>
        <end position="301"/>
    </location>
</feature>
<dbReference type="Gene3D" id="3.30.70.270">
    <property type="match status" value="1"/>
</dbReference>
<dbReference type="InterPro" id="IPR050116">
    <property type="entry name" value="DNA_polymerase-Y"/>
</dbReference>
<feature type="region of interest" description="Disordered" evidence="2">
    <location>
        <begin position="531"/>
        <end position="559"/>
    </location>
</feature>
<reference evidence="4 5" key="1">
    <citation type="submission" date="2024-01" db="EMBL/GenBank/DDBJ databases">
        <title>Comparative genomics of Cryptococcus and Kwoniella reveals pathogenesis evolution and contrasting modes of karyotype evolution via chromosome fusion or intercentromeric recombination.</title>
        <authorList>
            <person name="Coelho M.A."/>
            <person name="David-Palma M."/>
            <person name="Shea T."/>
            <person name="Bowers K."/>
            <person name="McGinley-Smith S."/>
            <person name="Mohammad A.W."/>
            <person name="Gnirke A."/>
            <person name="Yurkov A.M."/>
            <person name="Nowrousian M."/>
            <person name="Sun S."/>
            <person name="Cuomo C.A."/>
            <person name="Heitman J."/>
        </authorList>
    </citation>
    <scope>NUCLEOTIDE SEQUENCE [LARGE SCALE GENOMIC DNA]</scope>
    <source>
        <strain evidence="4 5">7685027</strain>
    </source>
</reference>
<dbReference type="RefSeq" id="XP_064718555.1">
    <property type="nucleotide sequence ID" value="XM_064862483.1"/>
</dbReference>
<evidence type="ECO:0000256" key="1">
    <source>
        <dbReference type="ARBA" id="ARBA00016178"/>
    </source>
</evidence>
<proteinExistence type="inferred from homology"/>
<dbReference type="InterPro" id="IPR001126">
    <property type="entry name" value="UmuC"/>
</dbReference>
<dbReference type="NCBIfam" id="NF002677">
    <property type="entry name" value="PRK02406.1"/>
    <property type="match status" value="1"/>
</dbReference>
<feature type="region of interest" description="Disordered" evidence="2">
    <location>
        <begin position="588"/>
        <end position="613"/>
    </location>
</feature>
<dbReference type="SUPFAM" id="SSF100879">
    <property type="entry name" value="Lesion bypass DNA polymerase (Y-family), little finger domain"/>
    <property type="match status" value="1"/>
</dbReference>
<dbReference type="Gene3D" id="1.10.150.810">
    <property type="match status" value="2"/>
</dbReference>
<sequence>MSRPLALKKREYLAKEDVSGEERAAAEAMQRSFERSLAGPSVGKAGITRDQTEINRIIAEASKVSWFYNNQVRKDQELTEKIAWYRSKREELMRMAPRDQLEAEADRILMEVEAIRDLSQTIVHVDMDAFYASVEVQRDPSLKGKAFGVGKGVLCTASYEARRFGVRSAMASFIAKRLCPHIILTDLHFDLYTEASKAVKEVLVQYDENLMMAGLDEGYLNITPYMSAHNMTASEVVTQMRAQVEEKTSLTISAGIAANRMLAKICSDKNKPNGQFELAFDRATIVRFMRDLPVRKIPGFGRVTERCLEGLEIETCGDIYEKRMDLLLMDHWFGFRSLCRAYLGIADNTVAPGRREERKSVGVERTFRDKTDDEEIMATLIEIVEELGKDLDRLQFAGKTVTVKYKLHTYENKTRAKSISRYISSARDILPVAQELLKKELPLRIRLLGVRLSTLKDLTIPEKGIKGFFKAAEDKAKIESPITGRPLETLEHVPEMMRLDAENVRAENFDAEGASGSEDIGAVDFEILPATAQKRKSPSPTREAPSPATGPTCPICGQTLDPGASNQQLNDHVDWCLSKDAIKEASRVSPVAQKKAKIERASENSSSTGSGPAKKGIILLYPSCMHIILKYSTP</sequence>
<dbReference type="SUPFAM" id="SSF56672">
    <property type="entry name" value="DNA/RNA polymerases"/>
    <property type="match status" value="1"/>
</dbReference>
<evidence type="ECO:0000256" key="2">
    <source>
        <dbReference type="SAM" id="MobiDB-lite"/>
    </source>
</evidence>
<dbReference type="Gene3D" id="3.40.1170.60">
    <property type="match status" value="1"/>
</dbReference>
<dbReference type="InterPro" id="IPR043502">
    <property type="entry name" value="DNA/RNA_pol_sf"/>
</dbReference>
<evidence type="ECO:0000313" key="5">
    <source>
        <dbReference type="Proteomes" id="UP001432216"/>
    </source>
</evidence>
<dbReference type="GeneID" id="89987370"/>
<protein>
    <recommendedName>
        <fullName evidence="1">DNA polymerase kappa</fullName>
    </recommendedName>
</protein>
<gene>
    <name evidence="4" type="ORF">IAS62_000594</name>
</gene>
<evidence type="ECO:0000259" key="3">
    <source>
        <dbReference type="PROSITE" id="PS50173"/>
    </source>
</evidence>
<dbReference type="InterPro" id="IPR043128">
    <property type="entry name" value="Rev_trsase/Diguanyl_cyclase"/>
</dbReference>
<dbReference type="PANTHER" id="PTHR11076">
    <property type="entry name" value="DNA REPAIR POLYMERASE UMUC / TRANSFERASE FAMILY MEMBER"/>
    <property type="match status" value="1"/>
</dbReference>
<dbReference type="CDD" id="cd03586">
    <property type="entry name" value="PolY_Pol_IV_kappa"/>
    <property type="match status" value="1"/>
</dbReference>
<dbReference type="Pfam" id="PF00817">
    <property type="entry name" value="IMS"/>
    <property type="match status" value="1"/>
</dbReference>
<accession>A0ABZ2ALA1</accession>
<dbReference type="Gene3D" id="3.30.160.60">
    <property type="entry name" value="Classic Zinc Finger"/>
    <property type="match status" value="1"/>
</dbReference>
<dbReference type="HAMAP" id="MF_01113">
    <property type="entry name" value="DNApol_IV"/>
    <property type="match status" value="1"/>
</dbReference>
<keyword evidence="5" id="KW-1185">Reference proteome</keyword>